<evidence type="ECO:0000259" key="5">
    <source>
        <dbReference type="SMART" id="SM00849"/>
    </source>
</evidence>
<reference evidence="6 7" key="1">
    <citation type="submission" date="2018-02" db="EMBL/GenBank/DDBJ databases">
        <title>The genomes of Aspergillus section Nigri reveals drivers in fungal speciation.</title>
        <authorList>
            <consortium name="DOE Joint Genome Institute"/>
            <person name="Vesth T.C."/>
            <person name="Nybo J."/>
            <person name="Theobald S."/>
            <person name="Brandl J."/>
            <person name="Frisvad J.C."/>
            <person name="Nielsen K.F."/>
            <person name="Lyhne E.K."/>
            <person name="Kogle M.E."/>
            <person name="Kuo A."/>
            <person name="Riley R."/>
            <person name="Clum A."/>
            <person name="Nolan M."/>
            <person name="Lipzen A."/>
            <person name="Salamov A."/>
            <person name="Henrissat B."/>
            <person name="Wiebenga A."/>
            <person name="De vries R.P."/>
            <person name="Grigoriev I.V."/>
            <person name="Mortensen U.H."/>
            <person name="Andersen M.R."/>
            <person name="Baker S.E."/>
        </authorList>
    </citation>
    <scope>NUCLEOTIDE SEQUENCE [LARGE SCALE GENOMIC DNA]</scope>
    <source>
        <strain evidence="6 7">CBS 101889</strain>
    </source>
</reference>
<evidence type="ECO:0000256" key="3">
    <source>
        <dbReference type="ARBA" id="ARBA00022801"/>
    </source>
</evidence>
<proteinExistence type="inferred from homology"/>
<dbReference type="OrthoDB" id="10250730at2759"/>
<evidence type="ECO:0000256" key="2">
    <source>
        <dbReference type="ARBA" id="ARBA00022723"/>
    </source>
</evidence>
<organism evidence="6 7">
    <name type="scientific">Aspergillus homomorphus (strain CBS 101889)</name>
    <dbReference type="NCBI Taxonomy" id="1450537"/>
    <lineage>
        <taxon>Eukaryota</taxon>
        <taxon>Fungi</taxon>
        <taxon>Dikarya</taxon>
        <taxon>Ascomycota</taxon>
        <taxon>Pezizomycotina</taxon>
        <taxon>Eurotiomycetes</taxon>
        <taxon>Eurotiomycetidae</taxon>
        <taxon>Eurotiales</taxon>
        <taxon>Aspergillaceae</taxon>
        <taxon>Aspergillus</taxon>
        <taxon>Aspergillus subgen. Circumdati</taxon>
    </lineage>
</organism>
<dbReference type="GO" id="GO:0046872">
    <property type="term" value="F:metal ion binding"/>
    <property type="evidence" value="ECO:0007669"/>
    <property type="project" value="UniProtKB-KW"/>
</dbReference>
<dbReference type="PANTHER" id="PTHR42978">
    <property type="entry name" value="QUORUM-QUENCHING LACTONASE YTNP-RELATED-RELATED"/>
    <property type="match status" value="1"/>
</dbReference>
<evidence type="ECO:0000256" key="1">
    <source>
        <dbReference type="ARBA" id="ARBA00007749"/>
    </source>
</evidence>
<evidence type="ECO:0000313" key="6">
    <source>
        <dbReference type="EMBL" id="RAL10207.1"/>
    </source>
</evidence>
<dbReference type="VEuPathDB" id="FungiDB:BO97DRAFT_373132"/>
<keyword evidence="4" id="KW-0862">Zinc</keyword>
<evidence type="ECO:0000256" key="4">
    <source>
        <dbReference type="ARBA" id="ARBA00022833"/>
    </source>
</evidence>
<dbReference type="Gene3D" id="3.60.15.10">
    <property type="entry name" value="Ribonuclease Z/Hydroxyacylglutathione hydrolase-like"/>
    <property type="match status" value="1"/>
</dbReference>
<dbReference type="GO" id="GO:0016787">
    <property type="term" value="F:hydrolase activity"/>
    <property type="evidence" value="ECO:0007669"/>
    <property type="project" value="UniProtKB-KW"/>
</dbReference>
<keyword evidence="3" id="KW-0378">Hydrolase</keyword>
<dbReference type="InterPro" id="IPR001279">
    <property type="entry name" value="Metallo-B-lactamas"/>
</dbReference>
<dbReference type="EMBL" id="KZ824297">
    <property type="protein sequence ID" value="RAL10207.1"/>
    <property type="molecule type" value="Genomic_DNA"/>
</dbReference>
<dbReference type="CDD" id="cd07730">
    <property type="entry name" value="metallo-hydrolase-like_MBL-fold"/>
    <property type="match status" value="1"/>
</dbReference>
<dbReference type="InterPro" id="IPR051013">
    <property type="entry name" value="MBL_superfamily_lactonases"/>
</dbReference>
<dbReference type="SUPFAM" id="SSF56281">
    <property type="entry name" value="Metallo-hydrolase/oxidoreductase"/>
    <property type="match status" value="1"/>
</dbReference>
<keyword evidence="2" id="KW-0479">Metal-binding</keyword>
<feature type="domain" description="Metallo-beta-lactamase" evidence="5">
    <location>
        <begin position="47"/>
        <end position="281"/>
    </location>
</feature>
<accession>A0A395HQW1</accession>
<sequence>MAPINLNIPASDKTVEVSIIDTTANIQLPADVFFAPEIGGLKQLRAGAYAFLVENKSRDKRVLFDLGVRKDWENLAKPLYDRLKEIFAVTVRKDVSDILTDHSIPLDTIDAIIWSHTHFDHVGDTSTFPPSTSLVVGPGVTAASLPAYPSNPASVLLESDFHGRELVEIAPEQFTLKIGNYPAHDYFGDGSFYLLDVPGHSIGHICGLARTNTAGAAGTDSFILMGADTVHHAGQLRPSEHVPLPSQIAPNPYGGSAPCPGEIFEAIHPSPDKYQTCAFYHIHVREDGSSVAVDPEEAQRSVISMTEFDASPDVLVVFAHDTSLEGVVETFPASANGWKAAGWKETGRWRFLRDWKV</sequence>
<dbReference type="Proteomes" id="UP000248961">
    <property type="component" value="Unassembled WGS sequence"/>
</dbReference>
<evidence type="ECO:0000313" key="7">
    <source>
        <dbReference type="Proteomes" id="UP000248961"/>
    </source>
</evidence>
<dbReference type="PANTHER" id="PTHR42978:SF5">
    <property type="entry name" value="METALLO-BETA-LACTAMASE DOMAIN-CONTAINING PROTEIN"/>
    <property type="match status" value="1"/>
</dbReference>
<dbReference type="AlphaFoldDB" id="A0A395HQW1"/>
<keyword evidence="7" id="KW-1185">Reference proteome</keyword>
<comment type="similarity">
    <text evidence="1">Belongs to the metallo-beta-lactamase superfamily.</text>
</comment>
<dbReference type="RefSeq" id="XP_025549361.1">
    <property type="nucleotide sequence ID" value="XM_025692892.1"/>
</dbReference>
<dbReference type="SMART" id="SM00849">
    <property type="entry name" value="Lactamase_B"/>
    <property type="match status" value="1"/>
</dbReference>
<dbReference type="InterPro" id="IPR036866">
    <property type="entry name" value="RibonucZ/Hydroxyglut_hydro"/>
</dbReference>
<dbReference type="STRING" id="1450537.A0A395HQW1"/>
<dbReference type="Pfam" id="PF00753">
    <property type="entry name" value="Lactamase_B"/>
    <property type="match status" value="1"/>
</dbReference>
<name>A0A395HQW1_ASPHC</name>
<dbReference type="GeneID" id="37197181"/>
<protein>
    <recommendedName>
        <fullName evidence="5">Metallo-beta-lactamase domain-containing protein</fullName>
    </recommendedName>
</protein>
<gene>
    <name evidence="6" type="ORF">BO97DRAFT_373132</name>
</gene>